<name>A0A316TL44_9BACT</name>
<proteinExistence type="predicted"/>
<evidence type="ECO:0000313" key="1">
    <source>
        <dbReference type="EMBL" id="PWN05090.1"/>
    </source>
</evidence>
<gene>
    <name evidence="1" type="ORF">DDZ15_16165</name>
</gene>
<keyword evidence="2" id="KW-1185">Reference proteome</keyword>
<protein>
    <submittedName>
        <fullName evidence="1">Uncharacterized protein</fullName>
    </submittedName>
</protein>
<reference evidence="1 2" key="1">
    <citation type="submission" date="2018-05" db="EMBL/GenBank/DDBJ databases">
        <title>Rhodohalobacter halophilus gen. nov., sp. nov., a moderately halophilic member of the family Balneolaceae.</title>
        <authorList>
            <person name="Liu Z.-W."/>
        </authorList>
    </citation>
    <scope>NUCLEOTIDE SEQUENCE [LARGE SCALE GENOMIC DNA]</scope>
    <source>
        <strain evidence="1 2">8A47</strain>
    </source>
</reference>
<dbReference type="AlphaFoldDB" id="A0A316TL44"/>
<dbReference type="RefSeq" id="WP_109648166.1">
    <property type="nucleotide sequence ID" value="NZ_QGGB01000012.1"/>
</dbReference>
<comment type="caution">
    <text evidence="1">The sequence shown here is derived from an EMBL/GenBank/DDBJ whole genome shotgun (WGS) entry which is preliminary data.</text>
</comment>
<evidence type="ECO:0000313" key="2">
    <source>
        <dbReference type="Proteomes" id="UP000245533"/>
    </source>
</evidence>
<dbReference type="Proteomes" id="UP000245533">
    <property type="component" value="Unassembled WGS sequence"/>
</dbReference>
<accession>A0A316TL44</accession>
<dbReference type="EMBL" id="QGGB01000012">
    <property type="protein sequence ID" value="PWN05090.1"/>
    <property type="molecule type" value="Genomic_DNA"/>
</dbReference>
<sequence length="86" mass="9579">MIIHVSHYQSGGRHRRAGNLFPGVKASGYPEVSGLRTTRSRATGYRLQATGYRLQATGYRLQATGYKGNVVVIFTSRSLRPRPHPH</sequence>
<organism evidence="1 2">
    <name type="scientific">Rhodohalobacter mucosus</name>
    <dbReference type="NCBI Taxonomy" id="2079485"/>
    <lineage>
        <taxon>Bacteria</taxon>
        <taxon>Pseudomonadati</taxon>
        <taxon>Balneolota</taxon>
        <taxon>Balneolia</taxon>
        <taxon>Balneolales</taxon>
        <taxon>Balneolaceae</taxon>
        <taxon>Rhodohalobacter</taxon>
    </lineage>
</organism>